<name>A0A131YDN6_RHIAP</name>
<reference evidence="2" key="1">
    <citation type="journal article" date="2016" name="Ticks Tick Borne Dis.">
        <title>De novo assembly and annotation of the salivary gland transcriptome of Rhipicephalus appendiculatus male and female ticks during blood feeding.</title>
        <authorList>
            <person name="de Castro M.H."/>
            <person name="de Klerk D."/>
            <person name="Pienaar R."/>
            <person name="Latif A.A."/>
            <person name="Rees D.J."/>
            <person name="Mans B.J."/>
        </authorList>
    </citation>
    <scope>NUCLEOTIDE SEQUENCE</scope>
    <source>
        <tissue evidence="2">Salivary glands</tissue>
    </source>
</reference>
<dbReference type="EMBL" id="GEDV01012526">
    <property type="protein sequence ID" value="JAP76031.1"/>
    <property type="molecule type" value="Transcribed_RNA"/>
</dbReference>
<dbReference type="AlphaFoldDB" id="A0A131YDN6"/>
<evidence type="ECO:0000256" key="1">
    <source>
        <dbReference type="SAM" id="SignalP"/>
    </source>
</evidence>
<accession>A0A131YDN6</accession>
<protein>
    <recommendedName>
        <fullName evidence="3">Secreted protein</fullName>
    </recommendedName>
</protein>
<feature type="signal peptide" evidence="1">
    <location>
        <begin position="1"/>
        <end position="17"/>
    </location>
</feature>
<feature type="chain" id="PRO_5007284803" description="Secreted protein" evidence="1">
    <location>
        <begin position="18"/>
        <end position="87"/>
    </location>
</feature>
<evidence type="ECO:0008006" key="3">
    <source>
        <dbReference type="Google" id="ProtNLM"/>
    </source>
</evidence>
<proteinExistence type="predicted"/>
<evidence type="ECO:0000313" key="2">
    <source>
        <dbReference type="EMBL" id="JAP76031.1"/>
    </source>
</evidence>
<sequence length="87" mass="9820">MTHLRGHTIHFTFLVHCLTACKRCLMRGESSLLQAGVSSHQNRPTPCNTGQNLHHKYNCPGMAYKTQRKKAHYLTVTAVSVHCFQGK</sequence>
<organism evidence="2">
    <name type="scientific">Rhipicephalus appendiculatus</name>
    <name type="common">Brown ear tick</name>
    <dbReference type="NCBI Taxonomy" id="34631"/>
    <lineage>
        <taxon>Eukaryota</taxon>
        <taxon>Metazoa</taxon>
        <taxon>Ecdysozoa</taxon>
        <taxon>Arthropoda</taxon>
        <taxon>Chelicerata</taxon>
        <taxon>Arachnida</taxon>
        <taxon>Acari</taxon>
        <taxon>Parasitiformes</taxon>
        <taxon>Ixodida</taxon>
        <taxon>Ixodoidea</taxon>
        <taxon>Ixodidae</taxon>
        <taxon>Rhipicephalinae</taxon>
        <taxon>Rhipicephalus</taxon>
        <taxon>Rhipicephalus</taxon>
    </lineage>
</organism>
<keyword evidence="1" id="KW-0732">Signal</keyword>